<sequence length="374" mass="36897">MGVSGLLLALAGCGLVIAGCGQGTATATPAAEGKGAEAAAPAAGGEGLSRASAPTPWVKARAAGEQALLEAPAVVLAPPEAAGAVSAPFAARVMRIHVQPGQEIAQGAPVIDVLMPELIGASGAYAAAGTRLAAYRRRKAQLDGLRADGLAKLSEIGEVEAQIADAEASQQIAAATLRSAGMGPGSAGQVLASGGKVTLRSPVSGVVTELRATLGEMRDPSGEPLARVVGAGAARVEARVATRPPEGARYDLVIGAASPVPLKKVAQAPAVDARDGTLKIWLEADVALNAPHGALGKVRVRVASESGAVVVPAAALALQDGHAIVVARKTGQPLPVTVLTTAGADALIQGELTEGDEVAAEAARALAQDGEGVP</sequence>
<dbReference type="Proteomes" id="UP000067626">
    <property type="component" value="Chromosome"/>
</dbReference>
<feature type="chain" id="PRO_5005459807" evidence="2">
    <location>
        <begin position="19"/>
        <end position="374"/>
    </location>
</feature>
<dbReference type="Gene3D" id="1.10.287.470">
    <property type="entry name" value="Helix hairpin bin"/>
    <property type="match status" value="1"/>
</dbReference>
<dbReference type="STRING" id="52.CMC5_073030"/>
<evidence type="ECO:0000256" key="1">
    <source>
        <dbReference type="ARBA" id="ARBA00022448"/>
    </source>
</evidence>
<proteinExistence type="predicted"/>
<dbReference type="EMBL" id="CP012159">
    <property type="protein sequence ID" value="AKT43075.1"/>
    <property type="molecule type" value="Genomic_DNA"/>
</dbReference>
<feature type="signal peptide" evidence="2">
    <location>
        <begin position="1"/>
        <end position="18"/>
    </location>
</feature>
<keyword evidence="4" id="KW-1185">Reference proteome</keyword>
<organism evidence="3 4">
    <name type="scientific">Chondromyces crocatus</name>
    <dbReference type="NCBI Taxonomy" id="52"/>
    <lineage>
        <taxon>Bacteria</taxon>
        <taxon>Pseudomonadati</taxon>
        <taxon>Myxococcota</taxon>
        <taxon>Polyangia</taxon>
        <taxon>Polyangiales</taxon>
        <taxon>Polyangiaceae</taxon>
        <taxon>Chondromyces</taxon>
    </lineage>
</organism>
<keyword evidence="2" id="KW-0732">Signal</keyword>
<dbReference type="GO" id="GO:0015679">
    <property type="term" value="P:plasma membrane copper ion transport"/>
    <property type="evidence" value="ECO:0007669"/>
    <property type="project" value="TreeGrafter"/>
</dbReference>
<evidence type="ECO:0000256" key="2">
    <source>
        <dbReference type="SAM" id="SignalP"/>
    </source>
</evidence>
<keyword evidence="1" id="KW-0813">Transport</keyword>
<dbReference type="Gene3D" id="2.40.30.170">
    <property type="match status" value="1"/>
</dbReference>
<dbReference type="KEGG" id="ccro:CMC5_073030"/>
<dbReference type="PANTHER" id="PTHR30097:SF4">
    <property type="entry name" value="SLR6042 PROTEIN"/>
    <property type="match status" value="1"/>
</dbReference>
<evidence type="ECO:0000313" key="4">
    <source>
        <dbReference type="Proteomes" id="UP000067626"/>
    </source>
</evidence>
<accession>A0A0K1EQ94</accession>
<dbReference type="Gene3D" id="2.40.50.100">
    <property type="match status" value="1"/>
</dbReference>
<gene>
    <name evidence="3" type="ORF">CMC5_073030</name>
</gene>
<dbReference type="Gene3D" id="2.40.420.20">
    <property type="match status" value="1"/>
</dbReference>
<name>A0A0K1EQ94_CHOCO</name>
<protein>
    <submittedName>
        <fullName evidence="3">Uncharacterized protein</fullName>
    </submittedName>
</protein>
<evidence type="ECO:0000313" key="3">
    <source>
        <dbReference type="EMBL" id="AKT43075.1"/>
    </source>
</evidence>
<dbReference type="GO" id="GO:0060003">
    <property type="term" value="P:copper ion export"/>
    <property type="evidence" value="ECO:0007669"/>
    <property type="project" value="TreeGrafter"/>
</dbReference>
<dbReference type="InterPro" id="IPR051909">
    <property type="entry name" value="MFP_Cation_Efflux"/>
</dbReference>
<dbReference type="AlphaFoldDB" id="A0A0K1EQ94"/>
<dbReference type="PANTHER" id="PTHR30097">
    <property type="entry name" value="CATION EFFLUX SYSTEM PROTEIN CUSB"/>
    <property type="match status" value="1"/>
</dbReference>
<reference evidence="3 4" key="1">
    <citation type="submission" date="2015-07" db="EMBL/GenBank/DDBJ databases">
        <title>Genome analysis of myxobacterium Chondromyces crocatus Cm c5 reveals a high potential for natural compound synthesis and the genetic basis for the loss of fruiting body formation.</title>
        <authorList>
            <person name="Zaburannyi N."/>
            <person name="Bunk B."/>
            <person name="Maier J."/>
            <person name="Overmann J."/>
            <person name="Mueller R."/>
        </authorList>
    </citation>
    <scope>NUCLEOTIDE SEQUENCE [LARGE SCALE GENOMIC DNA]</scope>
    <source>
        <strain evidence="3 4">Cm c5</strain>
    </source>
</reference>
<dbReference type="GO" id="GO:0030313">
    <property type="term" value="C:cell envelope"/>
    <property type="evidence" value="ECO:0007669"/>
    <property type="project" value="TreeGrafter"/>
</dbReference>